<dbReference type="Proteomes" id="UP001062223">
    <property type="component" value="Chromosome"/>
</dbReference>
<dbReference type="AlphaFoldDB" id="A0A9Q9PA13"/>
<evidence type="ECO:0000313" key="3">
    <source>
        <dbReference type="Proteomes" id="UP001062223"/>
    </source>
</evidence>
<gene>
    <name evidence="2" type="ORF">OE229_05240</name>
</gene>
<accession>A0A9Q9PA13</accession>
<feature type="signal peptide" evidence="1">
    <location>
        <begin position="1"/>
        <end position="35"/>
    </location>
</feature>
<organism evidence="2 3">
    <name type="scientific">Curtobacterium poinsettiae</name>
    <dbReference type="NCBI Taxonomy" id="159612"/>
    <lineage>
        <taxon>Bacteria</taxon>
        <taxon>Bacillati</taxon>
        <taxon>Actinomycetota</taxon>
        <taxon>Actinomycetes</taxon>
        <taxon>Micrococcales</taxon>
        <taxon>Microbacteriaceae</taxon>
        <taxon>Curtobacterium</taxon>
    </lineage>
</organism>
<dbReference type="KEGG" id="cpoi:OE229_05240"/>
<dbReference type="EMBL" id="CP106879">
    <property type="protein sequence ID" value="UYC81869.1"/>
    <property type="molecule type" value="Genomic_DNA"/>
</dbReference>
<protein>
    <recommendedName>
        <fullName evidence="4">Secreted protein</fullName>
    </recommendedName>
</protein>
<evidence type="ECO:0008006" key="4">
    <source>
        <dbReference type="Google" id="ProtNLM"/>
    </source>
</evidence>
<keyword evidence="1" id="KW-0732">Signal</keyword>
<proteinExistence type="predicted"/>
<reference evidence="2" key="1">
    <citation type="submission" date="2022-09" db="EMBL/GenBank/DDBJ databases">
        <title>Taxonomy of Curtobacterium flaccumfaciens.</title>
        <authorList>
            <person name="Osdaghi E."/>
            <person name="Taghavi S.M."/>
            <person name="Hamidizade M."/>
            <person name="Abachi H."/>
            <person name="Fazliarab A."/>
            <person name="Baeyen S."/>
            <person name="Portier P."/>
            <person name="Van Vaerenbergh J."/>
            <person name="Jacques M.-A."/>
        </authorList>
    </citation>
    <scope>NUCLEOTIDE SEQUENCE</scope>
    <source>
        <strain evidence="2">AGQB46</strain>
    </source>
</reference>
<evidence type="ECO:0000256" key="1">
    <source>
        <dbReference type="SAM" id="SignalP"/>
    </source>
</evidence>
<feature type="chain" id="PRO_5040146303" description="Secreted protein" evidence="1">
    <location>
        <begin position="36"/>
        <end position="177"/>
    </location>
</feature>
<dbReference type="RefSeq" id="WP_182064594.1">
    <property type="nucleotide sequence ID" value="NZ_CP106879.1"/>
</dbReference>
<name>A0A9Q9PA13_9MICO</name>
<sequence>MMKQTTTRKPSGTVRGSRSLVALAAAAVLLPGFLAGCSPTTSDTDAAGSSAVDAKGNDLAECMRDKGYDMPDPTAGNGGAQVQVPDGVDPDQYTADLGTCIGDGEGAGDGVQAKPMEGLDDKLREAAACIREEGFSDYPDDEAGMRSYRPDDEAAFEEVAKTCNERAFGSDVVGAGE</sequence>
<evidence type="ECO:0000313" key="2">
    <source>
        <dbReference type="EMBL" id="UYC81869.1"/>
    </source>
</evidence>